<reference evidence="2" key="1">
    <citation type="submission" date="2023-07" db="EMBL/GenBank/DDBJ databases">
        <title>A chromosome-level genome assembly of Lolium multiflorum.</title>
        <authorList>
            <person name="Chen Y."/>
            <person name="Copetti D."/>
            <person name="Kolliker R."/>
            <person name="Studer B."/>
        </authorList>
    </citation>
    <scope>NUCLEOTIDE SEQUENCE</scope>
    <source>
        <strain evidence="2">02402/16</strain>
        <tissue evidence="2">Leaf</tissue>
    </source>
</reference>
<feature type="compositionally biased region" description="Basic and acidic residues" evidence="1">
    <location>
        <begin position="7"/>
        <end position="29"/>
    </location>
</feature>
<dbReference type="EMBL" id="JAUUTY010000005">
    <property type="protein sequence ID" value="KAK1633187.1"/>
    <property type="molecule type" value="Genomic_DNA"/>
</dbReference>
<name>A0AAD8RYF6_LOLMU</name>
<feature type="compositionally biased region" description="Polar residues" evidence="1">
    <location>
        <begin position="30"/>
        <end position="58"/>
    </location>
</feature>
<sequence>MAYHHILQQEHTHQTKLQADLEARKEHADASSQRRAQLSSLHSSSARTPKQRSQLQNMHENERRELSTSLDSSFMMVDTAGNLMAKMLEGALIAVTTYLLANQPQQNDPRAAIHRSTIADLGLISAALTPDGKRSTEKARKVDRSRIEHANHESSDSDEDNELCGARCFSRHVRRARMPEGFKLPFDTSKYNRLQEPKTWLDDYLTVVRCQGGSKTTTMQSLQLQLKGSARAWLRGLPEGWVRSWDNLVYNFIRNFQSTYK</sequence>
<gene>
    <name evidence="2" type="ORF">QYE76_007502</name>
</gene>
<evidence type="ECO:0008006" key="4">
    <source>
        <dbReference type="Google" id="ProtNLM"/>
    </source>
</evidence>
<dbReference type="AlphaFoldDB" id="A0AAD8RYF6"/>
<feature type="region of interest" description="Disordered" evidence="1">
    <location>
        <begin position="1"/>
        <end position="67"/>
    </location>
</feature>
<organism evidence="2 3">
    <name type="scientific">Lolium multiflorum</name>
    <name type="common">Italian ryegrass</name>
    <name type="synonym">Lolium perenne subsp. multiflorum</name>
    <dbReference type="NCBI Taxonomy" id="4521"/>
    <lineage>
        <taxon>Eukaryota</taxon>
        <taxon>Viridiplantae</taxon>
        <taxon>Streptophyta</taxon>
        <taxon>Embryophyta</taxon>
        <taxon>Tracheophyta</taxon>
        <taxon>Spermatophyta</taxon>
        <taxon>Magnoliopsida</taxon>
        <taxon>Liliopsida</taxon>
        <taxon>Poales</taxon>
        <taxon>Poaceae</taxon>
        <taxon>BOP clade</taxon>
        <taxon>Pooideae</taxon>
        <taxon>Poodae</taxon>
        <taxon>Poeae</taxon>
        <taxon>Poeae Chloroplast Group 2 (Poeae type)</taxon>
        <taxon>Loliodinae</taxon>
        <taxon>Loliinae</taxon>
        <taxon>Lolium</taxon>
    </lineage>
</organism>
<accession>A0AAD8RYF6</accession>
<evidence type="ECO:0000313" key="2">
    <source>
        <dbReference type="EMBL" id="KAK1633187.1"/>
    </source>
</evidence>
<evidence type="ECO:0000256" key="1">
    <source>
        <dbReference type="SAM" id="MobiDB-lite"/>
    </source>
</evidence>
<comment type="caution">
    <text evidence="2">The sequence shown here is derived from an EMBL/GenBank/DDBJ whole genome shotgun (WGS) entry which is preliminary data.</text>
</comment>
<dbReference type="Proteomes" id="UP001231189">
    <property type="component" value="Unassembled WGS sequence"/>
</dbReference>
<keyword evidence="3" id="KW-1185">Reference proteome</keyword>
<protein>
    <recommendedName>
        <fullName evidence="4">Retrotransposon gag domain-containing protein</fullName>
    </recommendedName>
</protein>
<feature type="compositionally biased region" description="Basic and acidic residues" evidence="1">
    <location>
        <begin position="131"/>
        <end position="155"/>
    </location>
</feature>
<evidence type="ECO:0000313" key="3">
    <source>
        <dbReference type="Proteomes" id="UP001231189"/>
    </source>
</evidence>
<feature type="region of interest" description="Disordered" evidence="1">
    <location>
        <begin position="131"/>
        <end position="161"/>
    </location>
</feature>
<proteinExistence type="predicted"/>